<dbReference type="GO" id="GO:0000725">
    <property type="term" value="P:recombinational repair"/>
    <property type="evidence" value="ECO:0007669"/>
    <property type="project" value="TreeGrafter"/>
</dbReference>
<dbReference type="Proteomes" id="UP000287033">
    <property type="component" value="Unassembled WGS sequence"/>
</dbReference>
<dbReference type="EMBL" id="BEZZ01000800">
    <property type="protein sequence ID" value="GCC36238.1"/>
    <property type="molecule type" value="Genomic_DNA"/>
</dbReference>
<dbReference type="OrthoDB" id="9942438at2759"/>
<dbReference type="OMA" id="DIMQYLK"/>
<dbReference type="AlphaFoldDB" id="A0A401T0T1"/>
<dbReference type="PANTHER" id="PTHR35541:SF1">
    <property type="entry name" value="RAD9, HUS1, RAD1-INTERACTING NUCLEAR ORPHAN PROTEIN 1"/>
    <property type="match status" value="1"/>
</dbReference>
<name>A0A401T0T1_CHIPU</name>
<comment type="caution">
    <text evidence="1">The sequence shown here is derived from an EMBL/GenBank/DDBJ whole genome shotgun (WGS) entry which is preliminary data.</text>
</comment>
<sequence length="354" mass="39980">MPRKKKPNQSKKPPLQFLESPQKGEKVIQIVPLQSAVNPRHVSCVPIDQKSSFSWVLPQFEFLDTTVEGPSREQHKCNKSDRTTRHNYKKKQNATLKAVAERKLCNNFVPLTFLGCDELPVQKENHKFHSGPSQKVETLGQARLPTNKTSLMGITHQAFKDDSSFGRVQNIDVLGHKLKCNHRGSVAKGLFGKMNFVTSSIGNIPHSSMKCSSFSSPLYCVNHQNCAESVGKEVSLSDCVAQSNDEDFILPHVSTPTIDSLLPVRSLRRNINRLRERTPDVPNRISFQSRPEDYLDTSYGLNDLSEACLTPEVWVQDTPEHEYGLKATWRRRPDIMQYLKDRGKLTSSDVLVGK</sequence>
<dbReference type="GO" id="GO:0071479">
    <property type="term" value="P:cellular response to ionizing radiation"/>
    <property type="evidence" value="ECO:0007669"/>
    <property type="project" value="InterPro"/>
</dbReference>
<evidence type="ECO:0000313" key="1">
    <source>
        <dbReference type="EMBL" id="GCC36238.1"/>
    </source>
</evidence>
<dbReference type="PANTHER" id="PTHR35541">
    <property type="entry name" value="RAD9, HUS1, RAD1-INTERACTING NUCLEAR ORPHAN PROTEIN 1"/>
    <property type="match status" value="1"/>
</dbReference>
<protein>
    <recommendedName>
        <fullName evidence="3">RAD9, HUS1, RAD1-interacting nuclear orphan protein 1</fullName>
    </recommendedName>
</protein>
<organism evidence="1 2">
    <name type="scientific">Chiloscyllium punctatum</name>
    <name type="common">Brownbanded bambooshark</name>
    <name type="synonym">Hemiscyllium punctatum</name>
    <dbReference type="NCBI Taxonomy" id="137246"/>
    <lineage>
        <taxon>Eukaryota</taxon>
        <taxon>Metazoa</taxon>
        <taxon>Chordata</taxon>
        <taxon>Craniata</taxon>
        <taxon>Vertebrata</taxon>
        <taxon>Chondrichthyes</taxon>
        <taxon>Elasmobranchii</taxon>
        <taxon>Galeomorphii</taxon>
        <taxon>Galeoidea</taxon>
        <taxon>Orectolobiformes</taxon>
        <taxon>Hemiscylliidae</taxon>
        <taxon>Chiloscyllium</taxon>
    </lineage>
</organism>
<evidence type="ECO:0000313" key="2">
    <source>
        <dbReference type="Proteomes" id="UP000287033"/>
    </source>
</evidence>
<dbReference type="GO" id="GO:0005634">
    <property type="term" value="C:nucleus"/>
    <property type="evidence" value="ECO:0007669"/>
    <property type="project" value="InterPro"/>
</dbReference>
<dbReference type="STRING" id="137246.A0A401T0T1"/>
<dbReference type="InterPro" id="IPR029293">
    <property type="entry name" value="RHNO1"/>
</dbReference>
<evidence type="ECO:0008006" key="3">
    <source>
        <dbReference type="Google" id="ProtNLM"/>
    </source>
</evidence>
<reference evidence="1 2" key="1">
    <citation type="journal article" date="2018" name="Nat. Ecol. Evol.">
        <title>Shark genomes provide insights into elasmobranch evolution and the origin of vertebrates.</title>
        <authorList>
            <person name="Hara Y"/>
            <person name="Yamaguchi K"/>
            <person name="Onimaru K"/>
            <person name="Kadota M"/>
            <person name="Koyanagi M"/>
            <person name="Keeley SD"/>
            <person name="Tatsumi K"/>
            <person name="Tanaka K"/>
            <person name="Motone F"/>
            <person name="Kageyama Y"/>
            <person name="Nozu R"/>
            <person name="Adachi N"/>
            <person name="Nishimura O"/>
            <person name="Nakagawa R"/>
            <person name="Tanegashima C"/>
            <person name="Kiyatake I"/>
            <person name="Matsumoto R"/>
            <person name="Murakumo K"/>
            <person name="Nishida K"/>
            <person name="Terakita A"/>
            <person name="Kuratani S"/>
            <person name="Sato K"/>
            <person name="Hyodo S Kuraku.S."/>
        </authorList>
    </citation>
    <scope>NUCLEOTIDE SEQUENCE [LARGE SCALE GENOMIC DNA]</scope>
</reference>
<accession>A0A401T0T1</accession>
<dbReference type="GO" id="GO:0005694">
    <property type="term" value="C:chromosome"/>
    <property type="evidence" value="ECO:0007669"/>
    <property type="project" value="TreeGrafter"/>
</dbReference>
<keyword evidence="2" id="KW-1185">Reference proteome</keyword>
<gene>
    <name evidence="1" type="ORF">chiPu_0014731</name>
</gene>
<dbReference type="Pfam" id="PF15319">
    <property type="entry name" value="RHINO"/>
    <property type="match status" value="1"/>
</dbReference>
<dbReference type="GO" id="GO:0000077">
    <property type="term" value="P:DNA damage checkpoint signaling"/>
    <property type="evidence" value="ECO:0007669"/>
    <property type="project" value="InterPro"/>
</dbReference>
<proteinExistence type="predicted"/>